<evidence type="ECO:0000256" key="3">
    <source>
        <dbReference type="SAM" id="SignalP"/>
    </source>
</evidence>
<evidence type="ECO:0000313" key="5">
    <source>
        <dbReference type="EMBL" id="GAA4288802.1"/>
    </source>
</evidence>
<evidence type="ECO:0000256" key="1">
    <source>
        <dbReference type="ARBA" id="ARBA00022729"/>
    </source>
</evidence>
<dbReference type="Gene3D" id="3.20.20.370">
    <property type="entry name" value="Glycoside hydrolase/deacetylase"/>
    <property type="match status" value="1"/>
</dbReference>
<dbReference type="PANTHER" id="PTHR44103">
    <property type="entry name" value="PROPROTEIN CONVERTASE P"/>
    <property type="match status" value="1"/>
</dbReference>
<dbReference type="InterPro" id="IPR013517">
    <property type="entry name" value="FG-GAP"/>
</dbReference>
<dbReference type="InterPro" id="IPR054470">
    <property type="entry name" value="FIMAH_dom"/>
</dbReference>
<dbReference type="InterPro" id="IPR028994">
    <property type="entry name" value="Integrin_alpha_N"/>
</dbReference>
<dbReference type="Gene3D" id="2.60.40.10">
    <property type="entry name" value="Immunoglobulins"/>
    <property type="match status" value="2"/>
</dbReference>
<evidence type="ECO:0000313" key="6">
    <source>
        <dbReference type="Proteomes" id="UP001499841"/>
    </source>
</evidence>
<dbReference type="PANTHER" id="PTHR44103:SF1">
    <property type="entry name" value="PROPROTEIN CONVERTASE P"/>
    <property type="match status" value="1"/>
</dbReference>
<dbReference type="InterPro" id="IPR003367">
    <property type="entry name" value="Thrombospondin_3-like_rpt"/>
</dbReference>
<dbReference type="Pfam" id="PF13517">
    <property type="entry name" value="FG-GAP_3"/>
    <property type="match status" value="2"/>
</dbReference>
<dbReference type="Gene3D" id="4.10.1080.10">
    <property type="entry name" value="TSP type-3 repeat"/>
    <property type="match status" value="1"/>
</dbReference>
<keyword evidence="6" id="KW-1185">Reference proteome</keyword>
<comment type="caution">
    <text evidence="5">The sequence shown here is derived from an EMBL/GenBank/DDBJ whole genome shotgun (WGS) entry which is preliminary data.</text>
</comment>
<dbReference type="PROSITE" id="PS51234">
    <property type="entry name" value="TSP3"/>
    <property type="match status" value="1"/>
</dbReference>
<keyword evidence="1 3" id="KW-0732">Signal</keyword>
<dbReference type="SUPFAM" id="SSF69318">
    <property type="entry name" value="Integrin alpha N-terminal domain"/>
    <property type="match status" value="1"/>
</dbReference>
<dbReference type="PROSITE" id="PS51318">
    <property type="entry name" value="TAT"/>
    <property type="match status" value="1"/>
</dbReference>
<feature type="chain" id="PRO_5045636283" description="FIMAH domain-containing protein" evidence="3">
    <location>
        <begin position="38"/>
        <end position="1015"/>
    </location>
</feature>
<feature type="domain" description="FIMAH" evidence="4">
    <location>
        <begin position="932"/>
        <end position="1011"/>
    </location>
</feature>
<feature type="signal peptide" evidence="3">
    <location>
        <begin position="1"/>
        <end position="37"/>
    </location>
</feature>
<dbReference type="InterPro" id="IPR013783">
    <property type="entry name" value="Ig-like_fold"/>
</dbReference>
<dbReference type="RefSeq" id="WP_345043221.1">
    <property type="nucleotide sequence ID" value="NZ_BAABBA010000018.1"/>
</dbReference>
<gene>
    <name evidence="5" type="ORF">GCM10022262_31620</name>
</gene>
<protein>
    <recommendedName>
        <fullName evidence="4">FIMAH domain-containing protein</fullName>
    </recommendedName>
</protein>
<proteinExistence type="predicted"/>
<evidence type="ECO:0000259" key="4">
    <source>
        <dbReference type="Pfam" id="PF22888"/>
    </source>
</evidence>
<organism evidence="5 6">
    <name type="scientific">Georgenia daeguensis</name>
    <dbReference type="NCBI Taxonomy" id="908355"/>
    <lineage>
        <taxon>Bacteria</taxon>
        <taxon>Bacillati</taxon>
        <taxon>Actinomycetota</taxon>
        <taxon>Actinomycetes</taxon>
        <taxon>Micrococcales</taxon>
        <taxon>Bogoriellaceae</taxon>
        <taxon>Georgenia</taxon>
    </lineage>
</organism>
<accession>A0ABP8EYD2</accession>
<name>A0ABP8EYD2_9MICO</name>
<dbReference type="EMBL" id="BAABBA010000018">
    <property type="protein sequence ID" value="GAA4288802.1"/>
    <property type="molecule type" value="Genomic_DNA"/>
</dbReference>
<dbReference type="Pfam" id="PF02412">
    <property type="entry name" value="TSP_3"/>
    <property type="match status" value="1"/>
</dbReference>
<dbReference type="Proteomes" id="UP001499841">
    <property type="component" value="Unassembled WGS sequence"/>
</dbReference>
<dbReference type="SUPFAM" id="SSF103647">
    <property type="entry name" value="TSP type-3 repeat"/>
    <property type="match status" value="1"/>
</dbReference>
<dbReference type="InterPro" id="IPR028974">
    <property type="entry name" value="TSP_type-3_rpt"/>
</dbReference>
<dbReference type="InterPro" id="IPR006311">
    <property type="entry name" value="TAT_signal"/>
</dbReference>
<dbReference type="Gene3D" id="2.130.10.130">
    <property type="entry name" value="Integrin alpha, N-terminal"/>
    <property type="match status" value="1"/>
</dbReference>
<dbReference type="Pfam" id="PF22888">
    <property type="entry name" value="FIMAH"/>
    <property type="match status" value="1"/>
</dbReference>
<evidence type="ECO:0000256" key="2">
    <source>
        <dbReference type="SAM" id="MobiDB-lite"/>
    </source>
</evidence>
<dbReference type="Pfam" id="PF09136">
    <property type="entry name" value="Glucodextran_B"/>
    <property type="match status" value="1"/>
</dbReference>
<sequence>MRTAARGRPALLRSVGIASTAALLGALAVALPPGAAAAPVPWEHDTTIDLIALDKNSAPAPTVADWDGDGQDDLVIGLRSSGQLGGVAVALREDDGDLAAPVPVFASGTATSTTGWTLYMRPAVGDWDGDGDPDLLFGTYASSKGVLLCENVAEAGAPVVRGEDCVPLRTTAGALVGSTTGATAYVSPELVDFDLDGDLDLLVGTGANAAEKAVRLYRNVGSATAPTLGAPETVVAKGSTTGLGAEDYYEPTVIDIDDDGRRDLLVAGSQVGSAREFTLHQCLNTGTDAAPSFAACSPIRLPGLVSNVVAATDWDQDGYLDLLRGFHSGFITNPVTLLHGSAPDSDADGVSDSIDNCVAVPNTPDLMLDKANAVQIDTDGDGLGDVCDPDDDGDVVVDTADNCPLTTNEDQSDVDGDARGDVCDARDDRPGHPGAGSYEAAQADRMEWGRRPVIMLRADAMSVGYRSEIAEALATEAVDRGLPFSLALIPWDTARLAGSGTPEFLNSVIDDPNFEVVHHGTYHTCVYTPYVEKNGPSAAEFDCGMDVSRAFNLLKVGQDAMTETVDLDRASHQLTGFIPPTDAYDDAAGEAMQAAGYSWVSSAWYAEPAGREDFAYVDDSGMVHIPWSQIACGNGAASWTNCQAPVSQGLAAHSGVDCDVAELCAPTRDGKDYSDWQQHADSSLADRCENDFDRYGMCEVLFELTSYDGDFTKGSLDPHAFAGYQQTLTELEDLAGRTGAVFMTLGDYAAALQAEDHVAPAIAVATPQGAAYSYTGTFTVDVEVSDDLSGVHEVAITLDGETVTDGESVDLAGLDLGDHVLSVTAEDVAGNRSTSEVTFTVIDDVAPEITVVSPTAGAYLHHHTVVVDVEVTDARSDVTAVAVTLDGAPVDDGATIDLLDLALGDHTLAVEATDAAGNRSGTSVTFTLGATIDSLQATVERYVADGSITNPGTVTSLRQLLDAAGTAIAEGRTGTAVNQLVALENLLAAQSGRHVPTEVAALLSTDSAAVRDALG</sequence>
<reference evidence="6" key="1">
    <citation type="journal article" date="2019" name="Int. J. Syst. Evol. Microbiol.">
        <title>The Global Catalogue of Microorganisms (GCM) 10K type strain sequencing project: providing services to taxonomists for standard genome sequencing and annotation.</title>
        <authorList>
            <consortium name="The Broad Institute Genomics Platform"/>
            <consortium name="The Broad Institute Genome Sequencing Center for Infectious Disease"/>
            <person name="Wu L."/>
            <person name="Ma J."/>
        </authorList>
    </citation>
    <scope>NUCLEOTIDE SEQUENCE [LARGE SCALE GENOMIC DNA]</scope>
    <source>
        <strain evidence="6">JCM 17459</strain>
    </source>
</reference>
<dbReference type="InterPro" id="IPR017897">
    <property type="entry name" value="Thrombospondin_3_rpt"/>
</dbReference>
<feature type="region of interest" description="Disordered" evidence="2">
    <location>
        <begin position="424"/>
        <end position="443"/>
    </location>
</feature>